<dbReference type="Pfam" id="PF26626">
    <property type="entry name" value="DUF8201"/>
    <property type="match status" value="1"/>
</dbReference>
<gene>
    <name evidence="3" type="ORF">DR864_23550</name>
</gene>
<dbReference type="RefSeq" id="WP_114069260.1">
    <property type="nucleotide sequence ID" value="NZ_CP030850.1"/>
</dbReference>
<feature type="transmembrane region" description="Helical" evidence="1">
    <location>
        <begin position="6"/>
        <end position="25"/>
    </location>
</feature>
<dbReference type="NCBIfam" id="NF047510">
    <property type="entry name" value="LIC_10190_fam"/>
    <property type="match status" value="1"/>
</dbReference>
<dbReference type="OrthoDB" id="344987at2"/>
<feature type="transmembrane region" description="Helical" evidence="1">
    <location>
        <begin position="152"/>
        <end position="171"/>
    </location>
</feature>
<evidence type="ECO:0000313" key="4">
    <source>
        <dbReference type="Proteomes" id="UP000251993"/>
    </source>
</evidence>
<keyword evidence="1" id="KW-0812">Transmembrane</keyword>
<protein>
    <recommendedName>
        <fullName evidence="2">DUF8201 domain-containing protein</fullName>
    </recommendedName>
</protein>
<dbReference type="Proteomes" id="UP000251993">
    <property type="component" value="Chromosome"/>
</dbReference>
<reference evidence="3 4" key="1">
    <citation type="submission" date="2018-07" db="EMBL/GenBank/DDBJ databases">
        <title>Genome sequencing of Runella.</title>
        <authorList>
            <person name="Baek M.-G."/>
            <person name="Yi H."/>
        </authorList>
    </citation>
    <scope>NUCLEOTIDE SEQUENCE [LARGE SCALE GENOMIC DNA]</scope>
    <source>
        <strain evidence="3 4">HYN0085</strain>
    </source>
</reference>
<feature type="transmembrane region" description="Helical" evidence="1">
    <location>
        <begin position="202"/>
        <end position="221"/>
    </location>
</feature>
<feature type="transmembrane region" description="Helical" evidence="1">
    <location>
        <begin position="368"/>
        <end position="386"/>
    </location>
</feature>
<feature type="transmembrane region" description="Helical" evidence="1">
    <location>
        <begin position="398"/>
        <end position="415"/>
    </location>
</feature>
<feature type="transmembrane region" description="Helical" evidence="1">
    <location>
        <begin position="178"/>
        <end position="196"/>
    </location>
</feature>
<keyword evidence="1" id="KW-0472">Membrane</keyword>
<name>A0A344TPC6_9BACT</name>
<keyword evidence="4" id="KW-1185">Reference proteome</keyword>
<proteinExistence type="predicted"/>
<dbReference type="KEGG" id="run:DR864_23550"/>
<dbReference type="EMBL" id="CP030850">
    <property type="protein sequence ID" value="AXE20497.1"/>
    <property type="molecule type" value="Genomic_DNA"/>
</dbReference>
<accession>A0A344TPC6</accession>
<organism evidence="3 4">
    <name type="scientific">Runella rosea</name>
    <dbReference type="NCBI Taxonomy" id="2259595"/>
    <lineage>
        <taxon>Bacteria</taxon>
        <taxon>Pseudomonadati</taxon>
        <taxon>Bacteroidota</taxon>
        <taxon>Cytophagia</taxon>
        <taxon>Cytophagales</taxon>
        <taxon>Spirosomataceae</taxon>
        <taxon>Runella</taxon>
    </lineage>
</organism>
<feature type="transmembrane region" description="Helical" evidence="1">
    <location>
        <begin position="421"/>
        <end position="440"/>
    </location>
</feature>
<feature type="transmembrane region" description="Helical" evidence="1">
    <location>
        <begin position="293"/>
        <end position="310"/>
    </location>
</feature>
<feature type="transmembrane region" description="Helical" evidence="1">
    <location>
        <begin position="447"/>
        <end position="466"/>
    </location>
</feature>
<evidence type="ECO:0000313" key="3">
    <source>
        <dbReference type="EMBL" id="AXE20497.1"/>
    </source>
</evidence>
<feature type="transmembrane region" description="Helical" evidence="1">
    <location>
        <begin position="32"/>
        <end position="54"/>
    </location>
</feature>
<sequence length="544" mass="63372">MIAQLLSFAFITFNSFVWGAIIKRITSWTTSFYLDFLVGFAACNAILTLVSIFYPINEQISVLLLAISSGILVFNLGWMRQYSKCIYTTLILMMRQYYVWFSLAVIFVIIVFFKSLYSPSLHYDAGLYHIQSIKWISEYPTVKGLGNLNYTFGYNFNIFTWFAASSFQGFFKQPIYSVNFTLTFFFAFFIFCHLAIQVKFKRYFLAGAFLLILYSTIYHYYPHISTTTNNIAVFILITTIFISLTEVDKKNDLIFPIIILSVYSVTIKISALPVLLLAAYLSLNKLNLKNRRKYIDCLVICCLILLPWLYKNVILTGWVIYPINYIDLFSFEWKIPYENVVEIKRMIKIFTQGGESNWIIPWVKSQNIADILILSGALILSGIVLLKILTKKIYKSQTLLVGIITSLSGVLFMFFNAPNLWYGMSFVCCTILLAMNFINIESNICKYLFYGAGILIFSTFLKDNWFHPWHFTKHLSERYLLPYPIDKQPNSSFSYFLIDKKIKCYYPIFSDQCYDYNLPCTYKENQELHLIGGTIKEGFYYKSK</sequence>
<feature type="transmembrane region" description="Helical" evidence="1">
    <location>
        <begin position="228"/>
        <end position="247"/>
    </location>
</feature>
<evidence type="ECO:0000259" key="2">
    <source>
        <dbReference type="Pfam" id="PF26626"/>
    </source>
</evidence>
<feature type="transmembrane region" description="Helical" evidence="1">
    <location>
        <begin position="98"/>
        <end position="117"/>
    </location>
</feature>
<keyword evidence="1" id="KW-1133">Transmembrane helix</keyword>
<dbReference type="InterPro" id="IPR058514">
    <property type="entry name" value="DUF8201"/>
</dbReference>
<feature type="domain" description="DUF8201" evidence="2">
    <location>
        <begin position="1"/>
        <end position="428"/>
    </location>
</feature>
<evidence type="ECO:0000256" key="1">
    <source>
        <dbReference type="SAM" id="Phobius"/>
    </source>
</evidence>
<feature type="transmembrane region" description="Helical" evidence="1">
    <location>
        <begin position="253"/>
        <end position="281"/>
    </location>
</feature>
<dbReference type="AlphaFoldDB" id="A0A344TPC6"/>
<feature type="transmembrane region" description="Helical" evidence="1">
    <location>
        <begin position="60"/>
        <end position="78"/>
    </location>
</feature>
<dbReference type="InterPro" id="IPR058065">
    <property type="entry name" value="LIC_10190-like"/>
</dbReference>